<evidence type="ECO:0000313" key="3">
    <source>
        <dbReference type="EMBL" id="CAX43622.1"/>
    </source>
</evidence>
<dbReference type="KEGG" id="cdu:CD36_18435"/>
<proteinExistence type="predicted"/>
<gene>
    <name evidence="2" type="ordered locus">Cd36_18435</name>
    <name evidence="3" type="ORF">CD36_18435</name>
</gene>
<evidence type="ECO:0000313" key="2">
    <source>
        <dbReference type="CGD" id="CAL0000159642"/>
    </source>
</evidence>
<sequence length="457" mass="53296">MENGFTDMKSQLAQIITNFQTFAQDQNKEMEYIKTEAAKGINELHERENQTQDRELHLEDVEAKLESREAKLEQKTAFHEQQEAQNFKEVDDELLWLKDYIEKTEATTACLEAQLENSVPKGAIDNRDSIDFKLKRFLPDADFSDGDPAGAVTKQPFVSDDLIISGSNDEEALTKFTALQSHFRGNLLEKRIWFFAARPYIRDNLAHSYHALSPAQQNWKGLATLIVNAQDCERVNGNKTLEKNRLTPQPGESVVSFIQKAQNFSQATISYRNSFINDKINLIFILNKNFAYLVAHAKLDLINTADEFYSTAITRFTGLNFPTTTAVNAIEYDTEETPFADEFIQDEESDDDEYELAYIRRFNNYQSKPKYKSNYQSNNYQNSNYPRSNYQQPNYQRFNNYHSSNPFYQSNNTSQYQPRNNYYNNSKDNKFNQTKKFNPHRHDNNRQQHRRETISES</sequence>
<dbReference type="HOGENOM" id="CLU_598509_0_0_1"/>
<feature type="compositionally biased region" description="Basic and acidic residues" evidence="1">
    <location>
        <begin position="440"/>
        <end position="457"/>
    </location>
</feature>
<feature type="compositionally biased region" description="Low complexity" evidence="1">
    <location>
        <begin position="369"/>
        <end position="392"/>
    </location>
</feature>
<dbReference type="GeneID" id="8045875"/>
<evidence type="ECO:0000313" key="4">
    <source>
        <dbReference type="Proteomes" id="UP000002605"/>
    </source>
</evidence>
<protein>
    <submittedName>
        <fullName evidence="3">Gag protein, putative</fullName>
    </submittedName>
</protein>
<dbReference type="AlphaFoldDB" id="B9WB52"/>
<name>B9WB52_CANDC</name>
<reference evidence="3 4" key="1">
    <citation type="journal article" date="2009" name="Genome Res.">
        <title>Comparative genomics of the fungal pathogens Candida dubliniensis and Candida albicans.</title>
        <authorList>
            <person name="Jackson A.P."/>
            <person name="Gamble J.A."/>
            <person name="Yeomans T."/>
            <person name="Moran G.P."/>
            <person name="Saunders D."/>
            <person name="Harris D."/>
            <person name="Aslett M."/>
            <person name="Barrell J.F."/>
            <person name="Butler G."/>
            <person name="Citiulo F."/>
            <person name="Coleman D.C."/>
            <person name="de Groot P.W.J."/>
            <person name="Goodwin T.J."/>
            <person name="Quail M.A."/>
            <person name="McQuillan J."/>
            <person name="Munro C.A."/>
            <person name="Pain A."/>
            <person name="Poulter R.T."/>
            <person name="Rajandream M.A."/>
            <person name="Renauld H."/>
            <person name="Spiering M.J."/>
            <person name="Tivey A."/>
            <person name="Gow N.A.R."/>
            <person name="Barrell B."/>
            <person name="Sullivan D.J."/>
            <person name="Berriman M."/>
        </authorList>
    </citation>
    <scope>NUCLEOTIDE SEQUENCE [LARGE SCALE GENOMIC DNA]</scope>
    <source>
        <strain evidence="4">CD36 / ATCC MYA-646 / CBS 7987 / NCPF 3949 / NRRL Y-17841</strain>
    </source>
</reference>
<dbReference type="EMBL" id="FM992689">
    <property type="protein sequence ID" value="CAX43622.1"/>
    <property type="molecule type" value="Genomic_DNA"/>
</dbReference>
<keyword evidence="4" id="KW-1185">Reference proteome</keyword>
<feature type="compositionally biased region" description="Polar residues" evidence="1">
    <location>
        <begin position="393"/>
        <end position="436"/>
    </location>
</feature>
<organism evidence="3 4">
    <name type="scientific">Candida dubliniensis (strain CD36 / ATCC MYA-646 / CBS 7987 / NCPF 3949 / NRRL Y-17841)</name>
    <name type="common">Yeast</name>
    <dbReference type="NCBI Taxonomy" id="573826"/>
    <lineage>
        <taxon>Eukaryota</taxon>
        <taxon>Fungi</taxon>
        <taxon>Dikarya</taxon>
        <taxon>Ascomycota</taxon>
        <taxon>Saccharomycotina</taxon>
        <taxon>Pichiomycetes</taxon>
        <taxon>Debaryomycetaceae</taxon>
        <taxon>Candida/Lodderomyces clade</taxon>
        <taxon>Candida</taxon>
    </lineage>
</organism>
<feature type="region of interest" description="Disordered" evidence="1">
    <location>
        <begin position="369"/>
        <end position="457"/>
    </location>
</feature>
<accession>B9WB52</accession>
<dbReference type="VEuPathDB" id="FungiDB:CD36_18435"/>
<dbReference type="RefSeq" id="XP_002418322.1">
    <property type="nucleotide sequence ID" value="XM_002418277.1"/>
</dbReference>
<dbReference type="Proteomes" id="UP000002605">
    <property type="component" value="Chromosome 2"/>
</dbReference>
<dbReference type="CGD" id="CAL0000159642">
    <property type="gene designation" value="Cd36_18435"/>
</dbReference>
<evidence type="ECO:0000256" key="1">
    <source>
        <dbReference type="SAM" id="MobiDB-lite"/>
    </source>
</evidence>